<dbReference type="RefSeq" id="WP_050058373.1">
    <property type="nucleotide sequence ID" value="NZ_JACHEK010000009.1"/>
</dbReference>
<keyword evidence="1" id="KW-0812">Transmembrane</keyword>
<dbReference type="EMBL" id="JACHEK010000009">
    <property type="protein sequence ID" value="MBB6146151.1"/>
    <property type="molecule type" value="Genomic_DNA"/>
</dbReference>
<dbReference type="Proteomes" id="UP000538666">
    <property type="component" value="Unassembled WGS sequence"/>
</dbReference>
<organism evidence="2 3">
    <name type="scientific">Silvibacterium bohemicum</name>
    <dbReference type="NCBI Taxonomy" id="1577686"/>
    <lineage>
        <taxon>Bacteria</taxon>
        <taxon>Pseudomonadati</taxon>
        <taxon>Acidobacteriota</taxon>
        <taxon>Terriglobia</taxon>
        <taxon>Terriglobales</taxon>
        <taxon>Acidobacteriaceae</taxon>
        <taxon>Silvibacterium</taxon>
    </lineage>
</organism>
<reference evidence="2 3" key="1">
    <citation type="submission" date="2020-08" db="EMBL/GenBank/DDBJ databases">
        <title>Genomic Encyclopedia of Type Strains, Phase IV (KMG-IV): sequencing the most valuable type-strain genomes for metagenomic binning, comparative biology and taxonomic classification.</title>
        <authorList>
            <person name="Goeker M."/>
        </authorList>
    </citation>
    <scope>NUCLEOTIDE SEQUENCE [LARGE SCALE GENOMIC DNA]</scope>
    <source>
        <strain evidence="2 3">DSM 103733</strain>
    </source>
</reference>
<keyword evidence="1" id="KW-0472">Membrane</keyword>
<feature type="transmembrane region" description="Helical" evidence="1">
    <location>
        <begin position="20"/>
        <end position="40"/>
    </location>
</feature>
<accession>A0A841K4S9</accession>
<keyword evidence="1" id="KW-1133">Transmembrane helix</keyword>
<dbReference type="OrthoDB" id="129568at2"/>
<protein>
    <submittedName>
        <fullName evidence="2">Uncharacterized protein</fullName>
    </submittedName>
</protein>
<evidence type="ECO:0000313" key="3">
    <source>
        <dbReference type="Proteomes" id="UP000538666"/>
    </source>
</evidence>
<proteinExistence type="predicted"/>
<dbReference type="AlphaFoldDB" id="A0A841K4S9"/>
<sequence length="158" mass="17912">MTLLDAPKYDAKKARLMRNLSIAGVSAVVIAAILFGMFMLNQPWWLWNWSADHRVNNFFTTIESGDLQKAYALWNNDTDWQQHASQYKDYDFNQFQKDWGVGSDYGKIRSHAIVMAKKVGNGTVMGVDINGGKTPIFLRVDQKTKTIGFSPVELYTGP</sequence>
<gene>
    <name evidence="2" type="ORF">HNQ77_004123</name>
</gene>
<comment type="caution">
    <text evidence="2">The sequence shown here is derived from an EMBL/GenBank/DDBJ whole genome shotgun (WGS) entry which is preliminary data.</text>
</comment>
<evidence type="ECO:0000256" key="1">
    <source>
        <dbReference type="SAM" id="Phobius"/>
    </source>
</evidence>
<evidence type="ECO:0000313" key="2">
    <source>
        <dbReference type="EMBL" id="MBB6146151.1"/>
    </source>
</evidence>
<name>A0A841K4S9_9BACT</name>
<keyword evidence="3" id="KW-1185">Reference proteome</keyword>